<dbReference type="InterPro" id="IPR004843">
    <property type="entry name" value="Calcineurin-like_PHP"/>
</dbReference>
<dbReference type="GO" id="GO:0035241">
    <property type="term" value="F:protein-arginine omega-N monomethyltransferase activity"/>
    <property type="evidence" value="ECO:0000318"/>
    <property type="project" value="GO_Central"/>
</dbReference>
<keyword evidence="7" id="KW-0472">Membrane</keyword>
<evidence type="ECO:0000256" key="7">
    <source>
        <dbReference type="SAM" id="Phobius"/>
    </source>
</evidence>
<sequence length="1389" mass="156243">HFQIIMSTIDEADCLVSSMIIKEQDSTTDSMPDPEPGPEPISDPVRTFAMPAHLGEQDVISSLPDNCLFTIFSCFDRDTLEVMETVSQKMLCITRDRGYVKRRKPLKQLVVFKEGNKFTFYAIPIDKSKWLVFETTGNGDGIRRKIEPLDEEYYSHVPNPDPEFLEIPAEMFAAIAQLSLKYAPVHVNLSEVRVDAVLLRRLKDAFHGKLPARLDLSCICADKDAGLIDFVLDSKITSLFVSWAISPVNFESRLTIFDEEFVTKFSAREEERLELYVDLDVFGRSWFPTPQFLPILCRYTNLKLEGVNLNLDLLKKLIDIAFSTLRLKYAVWTFAVNAPLAVGLMAILAGNRELFSLTKKSTRDEYLIRKKDSSYRFWPQIKDNALLKFADMTHGTVMEERAAHDVDLLPASSSAPQAKAVPQIDLPADAVTIELTKDEYGFGFNVVGGSDSQHLPGDSGIFVSLIKEDGVAARDGRLHEGDKIVSVNGVDLTDSTHDGAVKVLREIKMHSETILVVLQNAEMAALATQTALFDLKQMAPMALSPFSRGVAAADEATKKSEKATPTSNGPPAAANLSFGAADAVSVKGALFGAQGRKQQQREDDEESIYAPSTHSIIDDVPRTPKRKRTLADRVTPLLTEITYVGIGLAALTAAAFVVYKIVVRNPRLRTTVLGHEICRMSEEAAKASGDAKPAPNEMTSKDYYFDSYAHFGIHEEMLKDEVRTNTYRNSIYHNKHLFKDKIVMDVGSGTGILSMFAAKSGAKRVLAIEFSNMAVQSRQIIKDNNLDSIVEVIQCKVEDIKELPFGIEKVDIIISEWMGYCLFYESMLNTVLYARDKWLAPEGALFPDKAKLFITAIEDRQYKEDKINWWDNVYGFNMSSIRKVAITEPLVDVVDNNQVVAGNYCVKEIDLYTVQIADLAWTSEFVLRMNRNDYVQALVTYFTVEFSKCHKRTGFSTGPDSQYTHWKQTVFYLQDALTVKKGEELKGVFTCAPNARNERDLDFNIKVSFHGEALTMGLESMMRQLMIQRNEKREKQTKKITDSADPNRVFLKEMVHNFFQSDASAVVHDAKQMLRLLDQLQESMRASPSLLELEAPVTVCGDIHGQMMDLRRIFYICGFPSRARFLFLGDYVDRGAHSVEVVCVLAAMKLLFPQNVFLLRGNHELAHINREYGFHEEIRHKWIDAKDGETVYNKFNECFSYFPLAAVISEKILCMHGGLSPYLNSLDDIRRVRRPIVKPAANSLAQDMLWADPSHSVVGFAHNELRSVSVNFGEREVQERLRKLGVSKIIRAHQVVQHGWETFASGTVITVFSACRYQEESSNYGAVICVKKNLGISVTMIKPSELEENKSNMHDVLTVDVSATNAKPSSTQSSDERHRQESPDDEPPK</sequence>
<dbReference type="Proteomes" id="UP000005239">
    <property type="component" value="Unassembled WGS sequence"/>
</dbReference>
<dbReference type="InterPro" id="IPR029052">
    <property type="entry name" value="Metallo-depent_PP-like"/>
</dbReference>
<dbReference type="GO" id="GO:0042054">
    <property type="term" value="F:histone methyltransferase activity"/>
    <property type="evidence" value="ECO:0000318"/>
    <property type="project" value="GO_Central"/>
</dbReference>
<evidence type="ECO:0000313" key="8">
    <source>
        <dbReference type="EnsemblMetazoa" id="PPA12954.1"/>
    </source>
</evidence>
<dbReference type="SMART" id="SM00156">
    <property type="entry name" value="PP2Ac"/>
    <property type="match status" value="1"/>
</dbReference>
<comment type="similarity">
    <text evidence="5">Belongs to the PPP phosphatase family.</text>
</comment>
<dbReference type="SMART" id="SM00228">
    <property type="entry name" value="PDZ"/>
    <property type="match status" value="1"/>
</dbReference>
<feature type="region of interest" description="Disordered" evidence="6">
    <location>
        <begin position="594"/>
        <end position="621"/>
    </location>
</feature>
<dbReference type="PRINTS" id="PR00114">
    <property type="entry name" value="STPHPHTASE"/>
</dbReference>
<reference evidence="9" key="1">
    <citation type="journal article" date="2008" name="Nat. Genet.">
        <title>The Pristionchus pacificus genome provides a unique perspective on nematode lifestyle and parasitism.</title>
        <authorList>
            <person name="Dieterich C."/>
            <person name="Clifton S.W."/>
            <person name="Schuster L.N."/>
            <person name="Chinwalla A."/>
            <person name="Delehaunty K."/>
            <person name="Dinkelacker I."/>
            <person name="Fulton L."/>
            <person name="Fulton R."/>
            <person name="Godfrey J."/>
            <person name="Minx P."/>
            <person name="Mitreva M."/>
            <person name="Roeseler W."/>
            <person name="Tian H."/>
            <person name="Witte H."/>
            <person name="Yang S.P."/>
            <person name="Wilson R.K."/>
            <person name="Sommer R.J."/>
        </authorList>
    </citation>
    <scope>NUCLEOTIDE SEQUENCE [LARGE SCALE GENOMIC DNA]</scope>
    <source>
        <strain evidence="9">PS312</strain>
    </source>
</reference>
<dbReference type="InterPro" id="IPR001478">
    <property type="entry name" value="PDZ"/>
</dbReference>
<dbReference type="SUPFAM" id="SSF53335">
    <property type="entry name" value="S-adenosyl-L-methionine-dependent methyltransferases"/>
    <property type="match status" value="1"/>
</dbReference>
<dbReference type="Pfam" id="PF06325">
    <property type="entry name" value="PrmA"/>
    <property type="match status" value="1"/>
</dbReference>
<dbReference type="Gene3D" id="2.30.42.10">
    <property type="match status" value="1"/>
</dbReference>
<comment type="catalytic activity">
    <reaction evidence="4">
        <text>L-arginyl-[protein] + S-adenosyl-L-methionine = N(omega)-methyl-L-arginyl-[protein] + S-adenosyl-L-homocysteine + H(+)</text>
        <dbReference type="Rhea" id="RHEA:48100"/>
        <dbReference type="Rhea" id="RHEA-COMP:10532"/>
        <dbReference type="Rhea" id="RHEA-COMP:11990"/>
        <dbReference type="ChEBI" id="CHEBI:15378"/>
        <dbReference type="ChEBI" id="CHEBI:29965"/>
        <dbReference type="ChEBI" id="CHEBI:57856"/>
        <dbReference type="ChEBI" id="CHEBI:59789"/>
        <dbReference type="ChEBI" id="CHEBI:65280"/>
    </reaction>
    <physiologicalReaction direction="left-to-right" evidence="4">
        <dbReference type="Rhea" id="RHEA:48101"/>
    </physiologicalReaction>
</comment>
<dbReference type="PROSITE" id="PS51678">
    <property type="entry name" value="SAM_MT_PRMT"/>
    <property type="match status" value="1"/>
</dbReference>
<feature type="compositionally biased region" description="Polar residues" evidence="6">
    <location>
        <begin position="1361"/>
        <end position="1373"/>
    </location>
</feature>
<comment type="catalytic activity">
    <reaction evidence="5">
        <text>O-phospho-L-threonyl-[protein] + H2O = L-threonyl-[protein] + phosphate</text>
        <dbReference type="Rhea" id="RHEA:47004"/>
        <dbReference type="Rhea" id="RHEA-COMP:11060"/>
        <dbReference type="Rhea" id="RHEA-COMP:11605"/>
        <dbReference type="ChEBI" id="CHEBI:15377"/>
        <dbReference type="ChEBI" id="CHEBI:30013"/>
        <dbReference type="ChEBI" id="CHEBI:43474"/>
        <dbReference type="ChEBI" id="CHEBI:61977"/>
        <dbReference type="EC" id="3.1.3.16"/>
    </reaction>
</comment>
<dbReference type="PANTHER" id="PTHR11006">
    <property type="entry name" value="PROTEIN ARGININE N-METHYLTRANSFERASE"/>
    <property type="match status" value="1"/>
</dbReference>
<feature type="transmembrane region" description="Helical" evidence="7">
    <location>
        <begin position="329"/>
        <end position="350"/>
    </location>
</feature>
<evidence type="ECO:0000256" key="2">
    <source>
        <dbReference type="ARBA" id="ARBA00022679"/>
    </source>
</evidence>
<feature type="region of interest" description="Disordered" evidence="6">
    <location>
        <begin position="1360"/>
        <end position="1389"/>
    </location>
</feature>
<gene>
    <name evidence="8" type="primary">WBGene00102508</name>
</gene>
<dbReference type="EC" id="3.1.3.16" evidence="5"/>
<dbReference type="GO" id="GO:0035242">
    <property type="term" value="F:protein-arginine omega-N asymmetric methyltransferase activity"/>
    <property type="evidence" value="ECO:0000318"/>
    <property type="project" value="GO_Central"/>
</dbReference>
<evidence type="ECO:0000256" key="3">
    <source>
        <dbReference type="ARBA" id="ARBA00022691"/>
    </source>
</evidence>
<dbReference type="Gene3D" id="3.40.50.150">
    <property type="entry name" value="Vaccinia Virus protein VP39"/>
    <property type="match status" value="1"/>
</dbReference>
<evidence type="ECO:0000256" key="1">
    <source>
        <dbReference type="ARBA" id="ARBA00022603"/>
    </source>
</evidence>
<keyword evidence="7" id="KW-1133">Transmembrane helix</keyword>
<dbReference type="SUPFAM" id="SSF50156">
    <property type="entry name" value="PDZ domain-like"/>
    <property type="match status" value="1"/>
</dbReference>
<feature type="compositionally biased region" description="Basic and acidic residues" evidence="6">
    <location>
        <begin position="1374"/>
        <end position="1389"/>
    </location>
</feature>
<dbReference type="GO" id="GO:0006355">
    <property type="term" value="P:regulation of DNA-templated transcription"/>
    <property type="evidence" value="ECO:0000318"/>
    <property type="project" value="GO_Central"/>
</dbReference>
<dbReference type="EnsemblMetazoa" id="PPA12954.1">
    <property type="protein sequence ID" value="PPA12954.1"/>
    <property type="gene ID" value="WBGene00102508"/>
</dbReference>
<keyword evidence="3" id="KW-0949">S-adenosyl-L-methionine</keyword>
<dbReference type="GO" id="GO:0006338">
    <property type="term" value="P:chromatin remodeling"/>
    <property type="evidence" value="ECO:0000318"/>
    <property type="project" value="GO_Central"/>
</dbReference>
<dbReference type="InterPro" id="IPR055135">
    <property type="entry name" value="PRMT_dom"/>
</dbReference>
<evidence type="ECO:0000256" key="5">
    <source>
        <dbReference type="RuleBase" id="RU004273"/>
    </source>
</evidence>
<protein>
    <recommendedName>
        <fullName evidence="5">Serine/threonine-protein phosphatase</fullName>
        <ecNumber evidence="5">3.1.3.16</ecNumber>
    </recommendedName>
</protein>
<dbReference type="Pfam" id="PF00595">
    <property type="entry name" value="PDZ"/>
    <property type="match status" value="1"/>
</dbReference>
<dbReference type="InterPro" id="IPR029063">
    <property type="entry name" value="SAM-dependent_MTases_sf"/>
</dbReference>
<dbReference type="Gene3D" id="3.60.21.10">
    <property type="match status" value="1"/>
</dbReference>
<accession>A0A8R1YAV0</accession>
<organism evidence="8 9">
    <name type="scientific">Pristionchus pacificus</name>
    <name type="common">Parasitic nematode worm</name>
    <dbReference type="NCBI Taxonomy" id="54126"/>
    <lineage>
        <taxon>Eukaryota</taxon>
        <taxon>Metazoa</taxon>
        <taxon>Ecdysozoa</taxon>
        <taxon>Nematoda</taxon>
        <taxon>Chromadorea</taxon>
        <taxon>Rhabditida</taxon>
        <taxon>Rhabditina</taxon>
        <taxon>Diplogasteromorpha</taxon>
        <taxon>Diplogasteroidea</taxon>
        <taxon>Neodiplogasteridae</taxon>
        <taxon>Pristionchus</taxon>
    </lineage>
</organism>
<dbReference type="Pfam" id="PF22528">
    <property type="entry name" value="PRMT_C"/>
    <property type="match status" value="1"/>
</dbReference>
<dbReference type="InterPro" id="IPR025799">
    <property type="entry name" value="Arg_MeTrfase"/>
</dbReference>
<evidence type="ECO:0000256" key="4">
    <source>
        <dbReference type="ARBA" id="ARBA00049303"/>
    </source>
</evidence>
<dbReference type="PROSITE" id="PS50106">
    <property type="entry name" value="PDZ"/>
    <property type="match status" value="1"/>
</dbReference>
<dbReference type="Pfam" id="PF00149">
    <property type="entry name" value="Metallophos"/>
    <property type="match status" value="1"/>
</dbReference>
<dbReference type="SUPFAM" id="SSF56300">
    <property type="entry name" value="Metallo-dependent phosphatases"/>
    <property type="match status" value="1"/>
</dbReference>
<name>A0A2A6BZX7_PRIPA</name>
<evidence type="ECO:0000313" key="9">
    <source>
        <dbReference type="Proteomes" id="UP000005239"/>
    </source>
</evidence>
<keyword evidence="2" id="KW-0808">Transferase</keyword>
<dbReference type="Gene3D" id="2.70.160.11">
    <property type="entry name" value="Hnrnp arginine n-methyltransferase1"/>
    <property type="match status" value="1"/>
</dbReference>
<evidence type="ECO:0000256" key="6">
    <source>
        <dbReference type="SAM" id="MobiDB-lite"/>
    </source>
</evidence>
<feature type="region of interest" description="Disordered" evidence="6">
    <location>
        <begin position="554"/>
        <end position="574"/>
    </location>
</feature>
<keyword evidence="5" id="KW-0378">Hydrolase</keyword>
<dbReference type="InterPro" id="IPR006186">
    <property type="entry name" value="Ser/Thr-sp_prot-phosphatase"/>
</dbReference>
<dbReference type="GO" id="GO:0005634">
    <property type="term" value="C:nucleus"/>
    <property type="evidence" value="ECO:0000318"/>
    <property type="project" value="GO_Central"/>
</dbReference>
<keyword evidence="7" id="KW-0812">Transmembrane</keyword>
<dbReference type="FunFam" id="2.70.160.11:FF:000001">
    <property type="entry name" value="Blast:Protein arginine N-methyltransferase 1"/>
    <property type="match status" value="1"/>
</dbReference>
<accession>A0A2A6BZX7</accession>
<feature type="transmembrane region" description="Helical" evidence="7">
    <location>
        <begin position="637"/>
        <end position="659"/>
    </location>
</feature>
<keyword evidence="9" id="KW-1185">Reference proteome</keyword>
<proteinExistence type="inferred from homology"/>
<dbReference type="InterPro" id="IPR036034">
    <property type="entry name" value="PDZ_sf"/>
</dbReference>
<dbReference type="CDD" id="cd02440">
    <property type="entry name" value="AdoMet_MTases"/>
    <property type="match status" value="1"/>
</dbReference>
<dbReference type="PANTHER" id="PTHR11006:SF124">
    <property type="entry name" value="ARGININE METHYLTRANSFERASE 1-RELATED"/>
    <property type="match status" value="1"/>
</dbReference>
<dbReference type="GO" id="GO:0032259">
    <property type="term" value="P:methylation"/>
    <property type="evidence" value="ECO:0007669"/>
    <property type="project" value="UniProtKB-KW"/>
</dbReference>
<dbReference type="FunFam" id="3.40.50.150:FF:000003">
    <property type="entry name" value="Blast:Protein arginine N-methyltransferase 1"/>
    <property type="match status" value="1"/>
</dbReference>
<dbReference type="GO" id="GO:0004722">
    <property type="term" value="F:protein serine/threonine phosphatase activity"/>
    <property type="evidence" value="ECO:0007669"/>
    <property type="project" value="UniProtKB-EC"/>
</dbReference>
<reference evidence="8" key="2">
    <citation type="submission" date="2022-06" db="UniProtKB">
        <authorList>
            <consortium name="EnsemblMetazoa"/>
        </authorList>
    </citation>
    <scope>IDENTIFICATION</scope>
    <source>
        <strain evidence="8">PS312</strain>
    </source>
</reference>
<keyword evidence="1" id="KW-0489">Methyltransferase</keyword>
<dbReference type="PROSITE" id="PS00125">
    <property type="entry name" value="SER_THR_PHOSPHATASE"/>
    <property type="match status" value="1"/>
</dbReference>